<evidence type="ECO:0000313" key="4">
    <source>
        <dbReference type="Proteomes" id="UP000030008"/>
    </source>
</evidence>
<evidence type="ECO:0000259" key="1">
    <source>
        <dbReference type="Pfam" id="PF01609"/>
    </source>
</evidence>
<dbReference type="EMBL" id="JQIF01000099">
    <property type="protein sequence ID" value="KGJ51706.1"/>
    <property type="molecule type" value="Genomic_DNA"/>
</dbReference>
<name>A0A099I296_CLOIN</name>
<dbReference type="AlphaFoldDB" id="A0A099I296"/>
<dbReference type="InterPro" id="IPR012337">
    <property type="entry name" value="RNaseH-like_sf"/>
</dbReference>
<dbReference type="EMBL" id="CP048838">
    <property type="protein sequence ID" value="QJA03457.1"/>
    <property type="molecule type" value="Genomic_DNA"/>
</dbReference>
<reference evidence="2 4" key="1">
    <citation type="submission" date="2014-08" db="EMBL/GenBank/DDBJ databases">
        <title>Clostridium innocuum, an unnegligible vancomycin-resistant pathogen causing extra-intestinal infections.</title>
        <authorList>
            <person name="Feng Y."/>
            <person name="Chiu C.-H."/>
        </authorList>
    </citation>
    <scope>NUCLEOTIDE SEQUENCE [LARGE SCALE GENOMIC DNA]</scope>
    <source>
        <strain evidence="2 4">AN88</strain>
    </source>
</reference>
<dbReference type="RefSeq" id="WP_002610383.1">
    <property type="nucleotide sequence ID" value="NZ_BAAACC010000011.1"/>
</dbReference>
<dbReference type="GO" id="GO:0003677">
    <property type="term" value="F:DNA binding"/>
    <property type="evidence" value="ECO:0007669"/>
    <property type="project" value="InterPro"/>
</dbReference>
<dbReference type="Proteomes" id="UP000030008">
    <property type="component" value="Unassembled WGS sequence"/>
</dbReference>
<dbReference type="Pfam" id="PF01609">
    <property type="entry name" value="DDE_Tnp_1"/>
    <property type="match status" value="1"/>
</dbReference>
<evidence type="ECO:0000313" key="2">
    <source>
        <dbReference type="EMBL" id="KGJ51706.1"/>
    </source>
</evidence>
<dbReference type="InterPro" id="IPR002559">
    <property type="entry name" value="Transposase_11"/>
</dbReference>
<dbReference type="Proteomes" id="UP000503330">
    <property type="component" value="Chromosome"/>
</dbReference>
<feature type="domain" description="Transposase IS4-like" evidence="1">
    <location>
        <begin position="15"/>
        <end position="88"/>
    </location>
</feature>
<gene>
    <name evidence="2" type="ORF">CIAN88_19025</name>
    <name evidence="3" type="ORF">G4D54_13875</name>
</gene>
<dbReference type="GeneID" id="61926646"/>
<sequence>MNTTYQLRFTKIIIGKDEYGEDIVEFLISDLPMDEYSIDDLKELYHLRWTIETSYNRLKNRMKLEKFSGFKEILIYQDIYADIWLYNLI</sequence>
<evidence type="ECO:0000313" key="5">
    <source>
        <dbReference type="Proteomes" id="UP000503330"/>
    </source>
</evidence>
<evidence type="ECO:0000313" key="3">
    <source>
        <dbReference type="EMBL" id="QJA03457.1"/>
    </source>
</evidence>
<dbReference type="GO" id="GO:0006313">
    <property type="term" value="P:DNA transposition"/>
    <property type="evidence" value="ECO:0007669"/>
    <property type="project" value="InterPro"/>
</dbReference>
<organism evidence="2 4">
    <name type="scientific">Clostridium innocuum</name>
    <dbReference type="NCBI Taxonomy" id="1522"/>
    <lineage>
        <taxon>Bacteria</taxon>
        <taxon>Bacillati</taxon>
        <taxon>Bacillota</taxon>
        <taxon>Clostridia</taxon>
        <taxon>Eubacteriales</taxon>
        <taxon>Clostridiaceae</taxon>
        <taxon>Clostridium</taxon>
    </lineage>
</organism>
<dbReference type="GO" id="GO:0004803">
    <property type="term" value="F:transposase activity"/>
    <property type="evidence" value="ECO:0007669"/>
    <property type="project" value="InterPro"/>
</dbReference>
<reference evidence="3 5" key="2">
    <citation type="submission" date="2020-02" db="EMBL/GenBank/DDBJ databases">
        <authorList>
            <person name="Kociolek L.K."/>
            <person name="Ozer E.A."/>
        </authorList>
    </citation>
    <scope>NUCLEOTIDE SEQUENCE [LARGE SCALE GENOMIC DNA]</scope>
    <source>
        <strain evidence="3 5">ATCC 14501</strain>
    </source>
</reference>
<accession>A0A099I296</accession>
<protein>
    <submittedName>
        <fullName evidence="3">Transposase</fullName>
    </submittedName>
</protein>
<proteinExistence type="predicted"/>
<dbReference type="SUPFAM" id="SSF53098">
    <property type="entry name" value="Ribonuclease H-like"/>
    <property type="match status" value="1"/>
</dbReference>